<keyword evidence="6 8" id="KW-0408">Iron</keyword>
<gene>
    <name evidence="10" type="ORF">HOP40_32480</name>
</gene>
<dbReference type="AlphaFoldDB" id="A0A6M6JPG8"/>
<dbReference type="InterPro" id="IPR002401">
    <property type="entry name" value="Cyt_P450_E_grp-I"/>
</dbReference>
<organism evidence="10 11">
    <name type="scientific">Pseudonocardia broussonetiae</name>
    <dbReference type="NCBI Taxonomy" id="2736640"/>
    <lineage>
        <taxon>Bacteria</taxon>
        <taxon>Bacillati</taxon>
        <taxon>Actinomycetota</taxon>
        <taxon>Actinomycetes</taxon>
        <taxon>Pseudonocardiales</taxon>
        <taxon>Pseudonocardiaceae</taxon>
        <taxon>Pseudonocardia</taxon>
    </lineage>
</organism>
<comment type="cofactor">
    <cofactor evidence="1 8">
        <name>heme</name>
        <dbReference type="ChEBI" id="CHEBI:30413"/>
    </cofactor>
</comment>
<dbReference type="InterPro" id="IPR036396">
    <property type="entry name" value="Cyt_P450_sf"/>
</dbReference>
<dbReference type="Gene3D" id="1.10.630.10">
    <property type="entry name" value="Cytochrome P450"/>
    <property type="match status" value="1"/>
</dbReference>
<dbReference type="GO" id="GO:0005506">
    <property type="term" value="F:iron ion binding"/>
    <property type="evidence" value="ECO:0007669"/>
    <property type="project" value="InterPro"/>
</dbReference>
<evidence type="ECO:0000256" key="9">
    <source>
        <dbReference type="SAM" id="MobiDB-lite"/>
    </source>
</evidence>
<name>A0A6M6JPG8_9PSEU</name>
<proteinExistence type="inferred from homology"/>
<evidence type="ECO:0000256" key="4">
    <source>
        <dbReference type="ARBA" id="ARBA00022723"/>
    </source>
</evidence>
<keyword evidence="4 8" id="KW-0479">Metal-binding</keyword>
<dbReference type="EMBL" id="CP053564">
    <property type="protein sequence ID" value="QJY49904.1"/>
    <property type="molecule type" value="Genomic_DNA"/>
</dbReference>
<dbReference type="CDD" id="cd11067">
    <property type="entry name" value="CYP152"/>
    <property type="match status" value="1"/>
</dbReference>
<evidence type="ECO:0000313" key="11">
    <source>
        <dbReference type="Proteomes" id="UP000505377"/>
    </source>
</evidence>
<keyword evidence="11" id="KW-1185">Reference proteome</keyword>
<evidence type="ECO:0000256" key="7">
    <source>
        <dbReference type="ARBA" id="ARBA00023033"/>
    </source>
</evidence>
<dbReference type="GO" id="GO:0016705">
    <property type="term" value="F:oxidoreductase activity, acting on paired donors, with incorporation or reduction of molecular oxygen"/>
    <property type="evidence" value="ECO:0007669"/>
    <property type="project" value="InterPro"/>
</dbReference>
<dbReference type="PRINTS" id="PR00463">
    <property type="entry name" value="EP450I"/>
</dbReference>
<dbReference type="InterPro" id="IPR001128">
    <property type="entry name" value="Cyt_P450"/>
</dbReference>
<evidence type="ECO:0000256" key="3">
    <source>
        <dbReference type="ARBA" id="ARBA00022617"/>
    </source>
</evidence>
<evidence type="ECO:0000256" key="2">
    <source>
        <dbReference type="ARBA" id="ARBA00010617"/>
    </source>
</evidence>
<feature type="binding site" description="axial binding residue" evidence="8">
    <location>
        <position position="352"/>
    </location>
    <ligand>
        <name>heme</name>
        <dbReference type="ChEBI" id="CHEBI:30413"/>
    </ligand>
    <ligandPart>
        <name>Fe</name>
        <dbReference type="ChEBI" id="CHEBI:18248"/>
    </ligandPart>
</feature>
<dbReference type="Proteomes" id="UP000505377">
    <property type="component" value="Chromosome"/>
</dbReference>
<evidence type="ECO:0000313" key="10">
    <source>
        <dbReference type="EMBL" id="QJY49904.1"/>
    </source>
</evidence>
<reference evidence="10 11" key="1">
    <citation type="submission" date="2020-05" db="EMBL/GenBank/DDBJ databases">
        <authorList>
            <person name="Mo P."/>
        </authorList>
    </citation>
    <scope>NUCLEOTIDE SEQUENCE [LARGE SCALE GENOMIC DNA]</scope>
    <source>
        <strain evidence="10 11">Gen01</strain>
    </source>
</reference>
<dbReference type="RefSeq" id="WP_172166772.1">
    <property type="nucleotide sequence ID" value="NZ_CP053564.1"/>
</dbReference>
<dbReference type="GO" id="GO:0020037">
    <property type="term" value="F:heme binding"/>
    <property type="evidence" value="ECO:0007669"/>
    <property type="project" value="InterPro"/>
</dbReference>
<evidence type="ECO:0000256" key="6">
    <source>
        <dbReference type="ARBA" id="ARBA00023004"/>
    </source>
</evidence>
<keyword evidence="5" id="KW-0560">Oxidoreductase</keyword>
<dbReference type="GO" id="GO:0016125">
    <property type="term" value="P:sterol metabolic process"/>
    <property type="evidence" value="ECO:0007669"/>
    <property type="project" value="TreeGrafter"/>
</dbReference>
<keyword evidence="7" id="KW-0503">Monooxygenase</keyword>
<dbReference type="PANTHER" id="PTHR24286:SF24">
    <property type="entry name" value="LANOSTEROL 14-ALPHA DEMETHYLASE"/>
    <property type="match status" value="1"/>
</dbReference>
<protein>
    <submittedName>
        <fullName evidence="10">Cytochrome P450</fullName>
    </submittedName>
</protein>
<comment type="similarity">
    <text evidence="2">Belongs to the cytochrome P450 family.</text>
</comment>
<feature type="region of interest" description="Disordered" evidence="9">
    <location>
        <begin position="328"/>
        <end position="350"/>
    </location>
</feature>
<evidence type="ECO:0000256" key="1">
    <source>
        <dbReference type="ARBA" id="ARBA00001971"/>
    </source>
</evidence>
<dbReference type="Pfam" id="PF00067">
    <property type="entry name" value="p450"/>
    <property type="match status" value="1"/>
</dbReference>
<dbReference type="SUPFAM" id="SSF48264">
    <property type="entry name" value="Cytochrome P450"/>
    <property type="match status" value="1"/>
</dbReference>
<accession>A0A6M6JPG8</accession>
<dbReference type="KEGG" id="pbro:HOP40_32480"/>
<keyword evidence="3 8" id="KW-0349">Heme</keyword>
<evidence type="ECO:0000256" key="5">
    <source>
        <dbReference type="ARBA" id="ARBA00023002"/>
    </source>
</evidence>
<sequence>MDRDRTLDLVRTGYPWGEHVRGGASVVRTRLLGRPAVVVAGPEGVRRFYDPRLRRRGAFPLPIKLVLFGPGTVHGLDDAEHHLRKSLFLGVITPETVAALGARAEQVWESTTRDWAGRERVVLFDEAVQVLARSVLPWAGVPVEPDELPRRARQLATVLQGFAAPGPDYARAVAARLQVGRWAKGLVRRTRAGEIDPPAGTALRAAAEARDTRGRLLPLRVAATALLNVVRPTVAVAWFVAFAGAALHEHPQWRERIAGGDEAAVEAFAHEVRRFYPFVPVLAARARRTQDVLGQRVRRGGLVVLDVHGTDHDPAHWTDPGTFDPGRFLQGPVDPDTLVPQGGGDVRTGHRCPGEGVTLTMIAVAVRALAHHAGALPPQDLGYDVSRIPTHPRSGVVLAPSGS</sequence>
<dbReference type="PANTHER" id="PTHR24286">
    <property type="entry name" value="CYTOCHROME P450 26"/>
    <property type="match status" value="1"/>
</dbReference>
<evidence type="ECO:0000256" key="8">
    <source>
        <dbReference type="PIRSR" id="PIRSR602401-1"/>
    </source>
</evidence>
<dbReference type="GO" id="GO:0004497">
    <property type="term" value="F:monooxygenase activity"/>
    <property type="evidence" value="ECO:0007669"/>
    <property type="project" value="UniProtKB-KW"/>
</dbReference>